<protein>
    <submittedName>
        <fullName evidence="1">Uncharacterized protein</fullName>
    </submittedName>
</protein>
<accession>A0A0K2ULR8</accession>
<name>A0A0K2ULR8_LEPSM</name>
<proteinExistence type="predicted"/>
<evidence type="ECO:0000313" key="1">
    <source>
        <dbReference type="EMBL" id="CDW39218.1"/>
    </source>
</evidence>
<reference evidence="1" key="1">
    <citation type="submission" date="2014-05" db="EMBL/GenBank/DDBJ databases">
        <authorList>
            <person name="Chronopoulou M."/>
        </authorList>
    </citation>
    <scope>NUCLEOTIDE SEQUENCE</scope>
    <source>
        <tissue evidence="1">Whole organism</tissue>
    </source>
</reference>
<dbReference type="AlphaFoldDB" id="A0A0K2ULR8"/>
<sequence length="17" mass="2063">MMMELKMIVLMEMGMDE</sequence>
<dbReference type="EMBL" id="HACA01021857">
    <property type="protein sequence ID" value="CDW39218.1"/>
    <property type="molecule type" value="Transcribed_RNA"/>
</dbReference>
<organism evidence="1">
    <name type="scientific">Lepeophtheirus salmonis</name>
    <name type="common">Salmon louse</name>
    <name type="synonym">Caligus salmonis</name>
    <dbReference type="NCBI Taxonomy" id="72036"/>
    <lineage>
        <taxon>Eukaryota</taxon>
        <taxon>Metazoa</taxon>
        <taxon>Ecdysozoa</taxon>
        <taxon>Arthropoda</taxon>
        <taxon>Crustacea</taxon>
        <taxon>Multicrustacea</taxon>
        <taxon>Hexanauplia</taxon>
        <taxon>Copepoda</taxon>
        <taxon>Siphonostomatoida</taxon>
        <taxon>Caligidae</taxon>
        <taxon>Lepeophtheirus</taxon>
    </lineage>
</organism>